<evidence type="ECO:0000256" key="3">
    <source>
        <dbReference type="ARBA" id="ARBA00022764"/>
    </source>
</evidence>
<dbReference type="InterPro" id="IPR017585">
    <property type="entry name" value="SAF_FlgA"/>
</dbReference>
<comment type="subcellular location">
    <subcellularLocation>
        <location evidence="1">Periplasm</location>
    </subcellularLocation>
</comment>
<dbReference type="OrthoDB" id="247482at2"/>
<sequence precursor="true">MNRIWAKSVLSLLLTACCLSHTCDVRAEILRLKSTAVVNSSVVRLGDVADVLNADEAEAARMQAMILQPAPAQGRTQVITVSQIRSRLQALGVDLSQLELTGRSQIRVSSESPREEPQVKKAATQQELQQTEEKVQQALQNWISRTAPQASHFTVSVRLQPADVPVVRETRADGFYFSQLDLNRQTEQPVLLQLKDAQGMVRQVRVVCQIQRVPEILAAKYTLNRGTVVRADDLVWMRPEKDQKGISDPRQVIGRELTRTVYQTQPMRTEDLIEVPLVRDGAIVTVYARRGGISVRREMRARGDGSMGDQITLIALEGRDRLTATVTGYNQTEVNYRPSSQMPQSTGIQFISGTTESAGPSRGGQVQTVYEIQRGGRSK</sequence>
<dbReference type="Pfam" id="PF13144">
    <property type="entry name" value="ChapFlgA"/>
    <property type="match status" value="1"/>
</dbReference>
<dbReference type="CDD" id="cd11614">
    <property type="entry name" value="SAF_CpaB_FlgA_like"/>
    <property type="match status" value="1"/>
</dbReference>
<keyword evidence="7" id="KW-1185">Reference proteome</keyword>
<feature type="chain" id="PRO_5021708033" evidence="4">
    <location>
        <begin position="28"/>
        <end position="379"/>
    </location>
</feature>
<evidence type="ECO:0000313" key="7">
    <source>
        <dbReference type="Proteomes" id="UP000320421"/>
    </source>
</evidence>
<dbReference type="PANTHER" id="PTHR36307:SF1">
    <property type="entry name" value="FLAGELLA BASAL BODY P-RING FORMATION PROTEIN FLGA"/>
    <property type="match status" value="1"/>
</dbReference>
<evidence type="ECO:0000256" key="1">
    <source>
        <dbReference type="ARBA" id="ARBA00004418"/>
    </source>
</evidence>
<dbReference type="SMART" id="SM00858">
    <property type="entry name" value="SAF"/>
    <property type="match status" value="1"/>
</dbReference>
<dbReference type="EMBL" id="CP036266">
    <property type="protein sequence ID" value="QDT19098.1"/>
    <property type="molecule type" value="Genomic_DNA"/>
</dbReference>
<keyword evidence="3" id="KW-0574">Periplasm</keyword>
<dbReference type="GO" id="GO:0042597">
    <property type="term" value="C:periplasmic space"/>
    <property type="evidence" value="ECO:0007669"/>
    <property type="project" value="UniProtKB-SubCell"/>
</dbReference>
<keyword evidence="6" id="KW-0966">Cell projection</keyword>
<dbReference type="InterPro" id="IPR039246">
    <property type="entry name" value="Flagellar_FlgA"/>
</dbReference>
<feature type="signal peptide" evidence="4">
    <location>
        <begin position="1"/>
        <end position="27"/>
    </location>
</feature>
<name>A0A517PI88_9PLAN</name>
<keyword evidence="6" id="KW-0969">Cilium</keyword>
<organism evidence="6 7">
    <name type="scientific">Gimesia chilikensis</name>
    <dbReference type="NCBI Taxonomy" id="2605989"/>
    <lineage>
        <taxon>Bacteria</taxon>
        <taxon>Pseudomonadati</taxon>
        <taxon>Planctomycetota</taxon>
        <taxon>Planctomycetia</taxon>
        <taxon>Planctomycetales</taxon>
        <taxon>Planctomycetaceae</taxon>
        <taxon>Gimesia</taxon>
    </lineage>
</organism>
<dbReference type="NCBIfam" id="TIGR03170">
    <property type="entry name" value="flgA_cterm"/>
    <property type="match status" value="1"/>
</dbReference>
<gene>
    <name evidence="6" type="ORF">HG66A1_08620</name>
</gene>
<reference evidence="6 7" key="1">
    <citation type="submission" date="2019-02" db="EMBL/GenBank/DDBJ databases">
        <title>Deep-cultivation of Planctomycetes and their phenomic and genomic characterization uncovers novel biology.</title>
        <authorList>
            <person name="Wiegand S."/>
            <person name="Jogler M."/>
            <person name="Boedeker C."/>
            <person name="Pinto D."/>
            <person name="Vollmers J."/>
            <person name="Rivas-Marin E."/>
            <person name="Kohn T."/>
            <person name="Peeters S.H."/>
            <person name="Heuer A."/>
            <person name="Rast P."/>
            <person name="Oberbeckmann S."/>
            <person name="Bunk B."/>
            <person name="Jeske O."/>
            <person name="Meyerdierks A."/>
            <person name="Storesund J.E."/>
            <person name="Kallscheuer N."/>
            <person name="Luecker S."/>
            <person name="Lage O.M."/>
            <person name="Pohl T."/>
            <person name="Merkel B.J."/>
            <person name="Hornburger P."/>
            <person name="Mueller R.-W."/>
            <person name="Bruemmer F."/>
            <person name="Labrenz M."/>
            <person name="Spormann A.M."/>
            <person name="Op den Camp H."/>
            <person name="Overmann J."/>
            <person name="Amann R."/>
            <person name="Jetten M.S.M."/>
            <person name="Mascher T."/>
            <person name="Medema M.H."/>
            <person name="Devos D.P."/>
            <person name="Kaster A.-K."/>
            <person name="Ovreas L."/>
            <person name="Rohde M."/>
            <person name="Galperin M.Y."/>
            <person name="Jogler C."/>
        </authorList>
    </citation>
    <scope>NUCLEOTIDE SEQUENCE [LARGE SCALE GENOMIC DNA]</scope>
    <source>
        <strain evidence="6 7">HG66A1</strain>
    </source>
</reference>
<evidence type="ECO:0000256" key="4">
    <source>
        <dbReference type="SAM" id="SignalP"/>
    </source>
</evidence>
<dbReference type="GO" id="GO:0044780">
    <property type="term" value="P:bacterial-type flagellum assembly"/>
    <property type="evidence" value="ECO:0007669"/>
    <property type="project" value="InterPro"/>
</dbReference>
<dbReference type="AlphaFoldDB" id="A0A517PI88"/>
<keyword evidence="2 4" id="KW-0732">Signal</keyword>
<protein>
    <submittedName>
        <fullName evidence="6">Flagellar basal body P-ring biosynthesis protein FlgA</fullName>
    </submittedName>
</protein>
<dbReference type="PANTHER" id="PTHR36307">
    <property type="entry name" value="FLAGELLA BASAL BODY P-RING FORMATION PROTEIN FLGA"/>
    <property type="match status" value="1"/>
</dbReference>
<dbReference type="Gene3D" id="2.30.30.760">
    <property type="match status" value="1"/>
</dbReference>
<dbReference type="RefSeq" id="WP_145180994.1">
    <property type="nucleotide sequence ID" value="NZ_CP036266.1"/>
</dbReference>
<keyword evidence="6" id="KW-0282">Flagellum</keyword>
<dbReference type="Proteomes" id="UP000320421">
    <property type="component" value="Chromosome"/>
</dbReference>
<evidence type="ECO:0000259" key="5">
    <source>
        <dbReference type="SMART" id="SM00858"/>
    </source>
</evidence>
<dbReference type="InterPro" id="IPR013974">
    <property type="entry name" value="SAF"/>
</dbReference>
<evidence type="ECO:0000256" key="2">
    <source>
        <dbReference type="ARBA" id="ARBA00022729"/>
    </source>
</evidence>
<accession>A0A517PI88</accession>
<evidence type="ECO:0000313" key="6">
    <source>
        <dbReference type="EMBL" id="QDT19098.1"/>
    </source>
</evidence>
<feature type="domain" description="SAF" evidence="5">
    <location>
        <begin position="214"/>
        <end position="273"/>
    </location>
</feature>
<proteinExistence type="predicted"/>